<feature type="domain" description="Helicase ATP-binding" evidence="8">
    <location>
        <begin position="139"/>
        <end position="300"/>
    </location>
</feature>
<gene>
    <name evidence="9" type="ORF">FBUS_08718</name>
</gene>
<dbReference type="PANTHER" id="PTHR18934:SF257">
    <property type="entry name" value="ATP-DEPENDENT RNA HELICASE DHX30"/>
    <property type="match status" value="1"/>
</dbReference>
<comment type="caution">
    <text evidence="9">The sequence shown here is derived from an EMBL/GenBank/DDBJ whole genome shotgun (WGS) entry which is preliminary data.</text>
</comment>
<dbReference type="CDD" id="cd17917">
    <property type="entry name" value="DEXHc_RHA-like"/>
    <property type="match status" value="1"/>
</dbReference>
<feature type="compositionally biased region" description="Low complexity" evidence="7">
    <location>
        <begin position="18"/>
        <end position="31"/>
    </location>
</feature>
<evidence type="ECO:0000256" key="2">
    <source>
        <dbReference type="ARBA" id="ARBA00022801"/>
    </source>
</evidence>
<dbReference type="PROSITE" id="PS51192">
    <property type="entry name" value="HELICASE_ATP_BIND_1"/>
    <property type="match status" value="1"/>
</dbReference>
<evidence type="ECO:0000256" key="3">
    <source>
        <dbReference type="ARBA" id="ARBA00022806"/>
    </source>
</evidence>
<dbReference type="GO" id="GO:0016787">
    <property type="term" value="F:hydrolase activity"/>
    <property type="evidence" value="ECO:0007669"/>
    <property type="project" value="UniProtKB-KW"/>
</dbReference>
<evidence type="ECO:0000256" key="1">
    <source>
        <dbReference type="ARBA" id="ARBA00022741"/>
    </source>
</evidence>
<dbReference type="PROSITE" id="PS00690">
    <property type="entry name" value="DEAH_ATP_HELICASE"/>
    <property type="match status" value="1"/>
</dbReference>
<dbReference type="GO" id="GO:0003724">
    <property type="term" value="F:RNA helicase activity"/>
    <property type="evidence" value="ECO:0007669"/>
    <property type="project" value="TreeGrafter"/>
</dbReference>
<dbReference type="InterPro" id="IPR014001">
    <property type="entry name" value="Helicase_ATP-bd"/>
</dbReference>
<feature type="compositionally biased region" description="Polar residues" evidence="7">
    <location>
        <begin position="32"/>
        <end position="49"/>
    </location>
</feature>
<name>A0A8E0S2G3_9TREM</name>
<dbReference type="PANTHER" id="PTHR18934">
    <property type="entry name" value="ATP-DEPENDENT RNA HELICASE"/>
    <property type="match status" value="1"/>
</dbReference>
<dbReference type="GO" id="GO:0002151">
    <property type="term" value="F:G-quadruplex RNA binding"/>
    <property type="evidence" value="ECO:0007669"/>
    <property type="project" value="TreeGrafter"/>
</dbReference>
<evidence type="ECO:0000313" key="9">
    <source>
        <dbReference type="EMBL" id="KAA0199758.1"/>
    </source>
</evidence>
<dbReference type="InterPro" id="IPR027417">
    <property type="entry name" value="P-loop_NTPase"/>
</dbReference>
<dbReference type="GO" id="GO:0005737">
    <property type="term" value="C:cytoplasm"/>
    <property type="evidence" value="ECO:0007669"/>
    <property type="project" value="TreeGrafter"/>
</dbReference>
<dbReference type="InterPro" id="IPR011545">
    <property type="entry name" value="DEAD/DEAH_box_helicase_dom"/>
</dbReference>
<keyword evidence="1" id="KW-0547">Nucleotide-binding</keyword>
<dbReference type="Gene3D" id="3.40.50.300">
    <property type="entry name" value="P-loop containing nucleotide triphosphate hydrolases"/>
    <property type="match status" value="1"/>
</dbReference>
<keyword evidence="4" id="KW-0067">ATP-binding</keyword>
<protein>
    <submittedName>
        <fullName evidence="9">Putative ATP-dependent RNA helicase DHX36 protein</fullName>
    </submittedName>
</protein>
<feature type="region of interest" description="Disordered" evidence="7">
    <location>
        <begin position="18"/>
        <end position="55"/>
    </location>
</feature>
<dbReference type="SMART" id="SM00487">
    <property type="entry name" value="DEXDc"/>
    <property type="match status" value="1"/>
</dbReference>
<evidence type="ECO:0000313" key="10">
    <source>
        <dbReference type="Proteomes" id="UP000728185"/>
    </source>
</evidence>
<keyword evidence="5" id="KW-0694">RNA-binding</keyword>
<evidence type="ECO:0000256" key="5">
    <source>
        <dbReference type="ARBA" id="ARBA00022884"/>
    </source>
</evidence>
<evidence type="ECO:0000256" key="4">
    <source>
        <dbReference type="ARBA" id="ARBA00022840"/>
    </source>
</evidence>
<evidence type="ECO:0000256" key="6">
    <source>
        <dbReference type="ARBA" id="ARBA00060772"/>
    </source>
</evidence>
<dbReference type="FunFam" id="3.40.50.300:FF:000526">
    <property type="entry name" value="DExH-box ATP-dependent RNA helicase DExH3"/>
    <property type="match status" value="1"/>
</dbReference>
<dbReference type="AlphaFoldDB" id="A0A8E0S2G3"/>
<evidence type="ECO:0000256" key="7">
    <source>
        <dbReference type="SAM" id="MobiDB-lite"/>
    </source>
</evidence>
<dbReference type="OrthoDB" id="5600252at2759"/>
<evidence type="ECO:0000259" key="8">
    <source>
        <dbReference type="PROSITE" id="PS51192"/>
    </source>
</evidence>
<dbReference type="Proteomes" id="UP000728185">
    <property type="component" value="Unassembled WGS sequence"/>
</dbReference>
<dbReference type="SUPFAM" id="SSF52540">
    <property type="entry name" value="P-loop containing nucleoside triphosphate hydrolases"/>
    <property type="match status" value="1"/>
</dbReference>
<reference evidence="9" key="1">
    <citation type="submission" date="2019-05" db="EMBL/GenBank/DDBJ databases">
        <title>Annotation for the trematode Fasciolopsis buski.</title>
        <authorList>
            <person name="Choi Y.-J."/>
        </authorList>
    </citation>
    <scope>NUCLEOTIDE SEQUENCE</scope>
    <source>
        <strain evidence="9">HT</strain>
        <tissue evidence="9">Whole worm</tissue>
    </source>
</reference>
<organism evidence="9 10">
    <name type="scientific">Fasciolopsis buskii</name>
    <dbReference type="NCBI Taxonomy" id="27845"/>
    <lineage>
        <taxon>Eukaryota</taxon>
        <taxon>Metazoa</taxon>
        <taxon>Spiralia</taxon>
        <taxon>Lophotrochozoa</taxon>
        <taxon>Platyhelminthes</taxon>
        <taxon>Trematoda</taxon>
        <taxon>Digenea</taxon>
        <taxon>Plagiorchiida</taxon>
        <taxon>Echinostomata</taxon>
        <taxon>Echinostomatoidea</taxon>
        <taxon>Fasciolidae</taxon>
        <taxon>Fasciolopsis</taxon>
    </lineage>
</organism>
<keyword evidence="3 9" id="KW-0347">Helicase</keyword>
<dbReference type="GO" id="GO:0005634">
    <property type="term" value="C:nucleus"/>
    <property type="evidence" value="ECO:0007669"/>
    <property type="project" value="TreeGrafter"/>
</dbReference>
<dbReference type="Pfam" id="PF00270">
    <property type="entry name" value="DEAD"/>
    <property type="match status" value="1"/>
</dbReference>
<proteinExistence type="inferred from homology"/>
<comment type="similarity">
    <text evidence="6">Belongs to the DExH box helicase family.</text>
</comment>
<sequence length="300" mass="33208">MDITGIDPFKIRAAIDSFQSTQSKPPSTTTQIISPNSLFELPTGSTSAPVESDEVPDEMGELGELVDAVQESLDVSAPSSTDRMAVKATDSSADVLCRQSDLDHKLEKQLSDQQCSSSYLKMLSSRQKLPVFARREELLDTIERNQAVVISGATGCGKTTQIPQFILEDQISQGKGSVTRIFVTQPRRISAISVAERVAAERGEEIGQTIGYQVRLEHRFPNRSTGTIMYCTTGILLQMLHSDPLLKVASHIVVDEVHEREFLTDFLLTVLRRVRTERPDLRIVLMSATLNADRFSSYFG</sequence>
<dbReference type="GO" id="GO:0005524">
    <property type="term" value="F:ATP binding"/>
    <property type="evidence" value="ECO:0007669"/>
    <property type="project" value="UniProtKB-KW"/>
</dbReference>
<accession>A0A8E0S2G3</accession>
<dbReference type="GO" id="GO:0003678">
    <property type="term" value="F:DNA helicase activity"/>
    <property type="evidence" value="ECO:0007669"/>
    <property type="project" value="TreeGrafter"/>
</dbReference>
<keyword evidence="2" id="KW-0378">Hydrolase</keyword>
<dbReference type="InterPro" id="IPR002464">
    <property type="entry name" value="DNA/RNA_helicase_DEAH_CS"/>
</dbReference>
<keyword evidence="10" id="KW-1185">Reference proteome</keyword>
<dbReference type="EMBL" id="LUCM01000936">
    <property type="protein sequence ID" value="KAA0199758.1"/>
    <property type="molecule type" value="Genomic_DNA"/>
</dbReference>